<evidence type="ECO:0000256" key="1">
    <source>
        <dbReference type="ARBA" id="ARBA00006243"/>
    </source>
</evidence>
<dbReference type="Gene3D" id="3.90.650.10">
    <property type="entry name" value="PurM-like C-terminal domain"/>
    <property type="match status" value="1"/>
</dbReference>
<comment type="caution">
    <text evidence="4">The sequence shown here is derived from an EMBL/GenBank/DDBJ whole genome shotgun (WGS) entry which is preliminary data.</text>
</comment>
<dbReference type="SUPFAM" id="SSF56042">
    <property type="entry name" value="PurM C-terminal domain-like"/>
    <property type="match status" value="1"/>
</dbReference>
<comment type="similarity">
    <text evidence="1">Belongs to the HypE family.</text>
</comment>
<feature type="domain" description="PurM-like N-terminal" evidence="2">
    <location>
        <begin position="43"/>
        <end position="149"/>
    </location>
</feature>
<evidence type="ECO:0000259" key="2">
    <source>
        <dbReference type="Pfam" id="PF00586"/>
    </source>
</evidence>
<feature type="domain" description="PurM-like C-terminal" evidence="3">
    <location>
        <begin position="180"/>
        <end position="329"/>
    </location>
</feature>
<name>A0A7J3ZLR1_9CREN</name>
<dbReference type="PANTHER" id="PTHR30303">
    <property type="entry name" value="HYDROGENASE ISOENZYMES FORMATION PROTEIN HYPE"/>
    <property type="match status" value="1"/>
</dbReference>
<accession>A0A7J3ZLR1</accession>
<dbReference type="InterPro" id="IPR036676">
    <property type="entry name" value="PurM-like_C_sf"/>
</dbReference>
<proteinExistence type="inferred from homology"/>
<dbReference type="PIRSF" id="PIRSF005644">
    <property type="entry name" value="Hdrgns_mtr_HypE"/>
    <property type="match status" value="1"/>
</dbReference>
<dbReference type="EMBL" id="DRZC01000079">
    <property type="protein sequence ID" value="HHQ80978.1"/>
    <property type="molecule type" value="Genomic_DNA"/>
</dbReference>
<evidence type="ECO:0000259" key="3">
    <source>
        <dbReference type="Pfam" id="PF02769"/>
    </source>
</evidence>
<organism evidence="4">
    <name type="scientific">Fervidicoccus fontis</name>
    <dbReference type="NCBI Taxonomy" id="683846"/>
    <lineage>
        <taxon>Archaea</taxon>
        <taxon>Thermoproteota</taxon>
        <taxon>Thermoprotei</taxon>
        <taxon>Fervidicoccales</taxon>
        <taxon>Fervidicoccaceae</taxon>
        <taxon>Fervidicoccus</taxon>
    </lineage>
</organism>
<evidence type="ECO:0000313" key="4">
    <source>
        <dbReference type="EMBL" id="HHQ80978.1"/>
    </source>
</evidence>
<dbReference type="InterPro" id="IPR036921">
    <property type="entry name" value="PurM-like_N_sf"/>
</dbReference>
<dbReference type="AlphaFoldDB" id="A0A7J3ZLR1"/>
<gene>
    <name evidence="4" type="primary">hypE</name>
    <name evidence="4" type="ORF">ENM78_05980</name>
</gene>
<dbReference type="InterPro" id="IPR010918">
    <property type="entry name" value="PurM-like_C_dom"/>
</dbReference>
<protein>
    <submittedName>
        <fullName evidence="4">Hydrogenase expression/formation protein HypE</fullName>
    </submittedName>
</protein>
<dbReference type="SUPFAM" id="SSF55326">
    <property type="entry name" value="PurM N-terminal domain-like"/>
    <property type="match status" value="1"/>
</dbReference>
<dbReference type="NCBIfam" id="TIGR02124">
    <property type="entry name" value="hypE"/>
    <property type="match status" value="1"/>
</dbReference>
<dbReference type="GO" id="GO:0051604">
    <property type="term" value="P:protein maturation"/>
    <property type="evidence" value="ECO:0007669"/>
    <property type="project" value="TreeGrafter"/>
</dbReference>
<dbReference type="Pfam" id="PF02769">
    <property type="entry name" value="AIRS_C"/>
    <property type="match status" value="1"/>
</dbReference>
<sequence>MNLPRRIKMEHGAGGSAMQQLLREVVLKRLGGMKAEVPLEELDDAGVYNGVVLSTDSYTVKPIFFPGGDIGRLAVAGTVNDILMIGGGPRALALAMVIEEGLEVEALERVLESVSKTAREAGVQVITGDTKVVERGALDKIVVTTTGIGFRHRLLDHNLRIVRRYREKLEFNWLLDRNLRPGDKIILTGYIGDHAIALLSVREGIGFKTSVESDVAPLNEVVERALEVGGVVAMKDPTRGGLANLLNEWAEKSGFGIKIYEERIPIRDEVRSACEYLGLDPLELGNEGKAVIAVVKEKAEEVLEAIRETKLGRNAEIIGEVVGEHDFVVMETVIGGLRVIPQPIGDPVPRIC</sequence>
<dbReference type="InterPro" id="IPR016188">
    <property type="entry name" value="PurM-like_N"/>
</dbReference>
<dbReference type="InterPro" id="IPR011854">
    <property type="entry name" value="HypE"/>
</dbReference>
<dbReference type="PANTHER" id="PTHR30303:SF0">
    <property type="entry name" value="CARBAMOYL DEHYDRATASE HYPE"/>
    <property type="match status" value="1"/>
</dbReference>
<dbReference type="CDD" id="cd02197">
    <property type="entry name" value="HypE"/>
    <property type="match status" value="1"/>
</dbReference>
<reference evidence="4" key="1">
    <citation type="journal article" date="2020" name="mSystems">
        <title>Genome- and Community-Level Interaction Insights into Carbon Utilization and Element Cycling Functions of Hydrothermarchaeota in Hydrothermal Sediment.</title>
        <authorList>
            <person name="Zhou Z."/>
            <person name="Liu Y."/>
            <person name="Xu W."/>
            <person name="Pan J."/>
            <person name="Luo Z.H."/>
            <person name="Li M."/>
        </authorList>
    </citation>
    <scope>NUCLEOTIDE SEQUENCE [LARGE SCALE GENOMIC DNA]</scope>
    <source>
        <strain evidence="4">SpSt-1116</strain>
    </source>
</reference>
<dbReference type="Pfam" id="PF00586">
    <property type="entry name" value="AIRS"/>
    <property type="match status" value="1"/>
</dbReference>
<dbReference type="Gene3D" id="3.30.1330.10">
    <property type="entry name" value="PurM-like, N-terminal domain"/>
    <property type="match status" value="1"/>
</dbReference>